<dbReference type="InterPro" id="IPR028082">
    <property type="entry name" value="Peripla_BP_I"/>
</dbReference>
<evidence type="ECO:0000256" key="4">
    <source>
        <dbReference type="ARBA" id="ARBA00023163"/>
    </source>
</evidence>
<dbReference type="Proteomes" id="UP000092661">
    <property type="component" value="Chromosome"/>
</dbReference>
<dbReference type="Pfam" id="PF13377">
    <property type="entry name" value="Peripla_BP_3"/>
    <property type="match status" value="1"/>
</dbReference>
<dbReference type="PANTHER" id="PTHR30146:SF148">
    <property type="entry name" value="HTH-TYPE TRANSCRIPTIONAL REPRESSOR PURR-RELATED"/>
    <property type="match status" value="1"/>
</dbReference>
<evidence type="ECO:0000313" key="6">
    <source>
        <dbReference type="EMBL" id="ANU11202.1"/>
    </source>
</evidence>
<dbReference type="Gene3D" id="3.40.50.2300">
    <property type="match status" value="1"/>
</dbReference>
<evidence type="ECO:0000313" key="7">
    <source>
        <dbReference type="Proteomes" id="UP000092661"/>
    </source>
</evidence>
<keyword evidence="7" id="KW-1185">Reference proteome</keyword>
<evidence type="ECO:0000256" key="1">
    <source>
        <dbReference type="ARBA" id="ARBA00022491"/>
    </source>
</evidence>
<gene>
    <name evidence="6" type="ORF">BBH88_13310</name>
</gene>
<proteinExistence type="predicted"/>
<organism evidence="6 7">
    <name type="scientific">Planococcus antarcticus DSM 14505</name>
    <dbReference type="NCBI Taxonomy" id="1185653"/>
    <lineage>
        <taxon>Bacteria</taxon>
        <taxon>Bacillati</taxon>
        <taxon>Bacillota</taxon>
        <taxon>Bacilli</taxon>
        <taxon>Bacillales</taxon>
        <taxon>Caryophanaceae</taxon>
        <taxon>Planococcus</taxon>
    </lineage>
</organism>
<name>A0ABM6D7L1_9BACL</name>
<evidence type="ECO:0000256" key="2">
    <source>
        <dbReference type="ARBA" id="ARBA00023015"/>
    </source>
</evidence>
<evidence type="ECO:0000259" key="5">
    <source>
        <dbReference type="Pfam" id="PF13377"/>
    </source>
</evidence>
<feature type="domain" description="Transcriptional regulator LacI/GalR-like sensor" evidence="5">
    <location>
        <begin position="2"/>
        <end position="68"/>
    </location>
</feature>
<accession>A0ABM6D7L1</accession>
<evidence type="ECO:0000256" key="3">
    <source>
        <dbReference type="ARBA" id="ARBA00023125"/>
    </source>
</evidence>
<keyword evidence="2" id="KW-0805">Transcription regulation</keyword>
<protein>
    <recommendedName>
        <fullName evidence="5">Transcriptional regulator LacI/GalR-like sensor domain-containing protein</fullName>
    </recommendedName>
</protein>
<dbReference type="SUPFAM" id="SSF53822">
    <property type="entry name" value="Periplasmic binding protein-like I"/>
    <property type="match status" value="1"/>
</dbReference>
<keyword evidence="1" id="KW-0678">Repressor</keyword>
<dbReference type="PANTHER" id="PTHR30146">
    <property type="entry name" value="LACI-RELATED TRANSCRIPTIONAL REPRESSOR"/>
    <property type="match status" value="1"/>
</dbReference>
<keyword evidence="4" id="KW-0804">Transcription</keyword>
<reference evidence="6" key="1">
    <citation type="submission" date="2016-10" db="EMBL/GenBank/DDBJ databases">
        <authorList>
            <person name="See-Too W.S."/>
        </authorList>
    </citation>
    <scope>NUCLEOTIDE SEQUENCE</scope>
    <source>
        <strain evidence="6">DSM 14505</strain>
    </source>
</reference>
<dbReference type="InterPro" id="IPR046335">
    <property type="entry name" value="LacI/GalR-like_sensor"/>
</dbReference>
<sequence>MPRDFSVIGFDNIDIAANPHINLTTISQNKKKMTELALEKLLHTINEKEDDLPFHLVLKPELIIRSTTKK</sequence>
<keyword evidence="3" id="KW-0238">DNA-binding</keyword>
<dbReference type="EMBL" id="CP016534">
    <property type="protein sequence ID" value="ANU11202.1"/>
    <property type="molecule type" value="Genomic_DNA"/>
</dbReference>